<dbReference type="AlphaFoldDB" id="A0A256A4Q3"/>
<reference evidence="2 3" key="1">
    <citation type="submission" date="2017-07" db="EMBL/GenBank/DDBJ databases">
        <title>Flavobacterium cyanobacteriorum sp. nov., isolated from cyanobacterial aggregates in a eutrophic lake.</title>
        <authorList>
            <person name="Cai H."/>
        </authorList>
    </citation>
    <scope>NUCLEOTIDE SEQUENCE [LARGE SCALE GENOMIC DNA]</scope>
    <source>
        <strain evidence="2 3">TH167</strain>
    </source>
</reference>
<dbReference type="InterPro" id="IPR018490">
    <property type="entry name" value="cNMP-bd_dom_sf"/>
</dbReference>
<dbReference type="PROSITE" id="PS50042">
    <property type="entry name" value="CNMP_BINDING_3"/>
    <property type="match status" value="1"/>
</dbReference>
<gene>
    <name evidence="2" type="ORF">CHX27_02075</name>
</gene>
<evidence type="ECO:0000313" key="2">
    <source>
        <dbReference type="EMBL" id="OYQ48629.1"/>
    </source>
</evidence>
<sequence length="188" mass="22166">MKHFQQFIETFCRISAQEREDLEALFEPVTIKKMDHVFTAGDSIRDLIYFDEGICRVYLIKDGEEFTTKFLTGPSIYAELFSIRNNTPTLINIQSINVTCYYRASFAKVEKMMQDSANLRKLFLKLYEHIYILGTKRQISFIKDSQTERYFKLLTEQPELLQTVPLQFIASFLGMKPETLSRIRKKMK</sequence>
<accession>A0A256A4Q3</accession>
<comment type="caution">
    <text evidence="2">The sequence shown here is derived from an EMBL/GenBank/DDBJ whole genome shotgun (WGS) entry which is preliminary data.</text>
</comment>
<dbReference type="Gene3D" id="2.60.120.10">
    <property type="entry name" value="Jelly Rolls"/>
    <property type="match status" value="1"/>
</dbReference>
<protein>
    <recommendedName>
        <fullName evidence="1">Cyclic nucleotide-binding domain-containing protein</fullName>
    </recommendedName>
</protein>
<dbReference type="EMBL" id="NOXX01000121">
    <property type="protein sequence ID" value="OYQ48629.1"/>
    <property type="molecule type" value="Genomic_DNA"/>
</dbReference>
<evidence type="ECO:0000259" key="1">
    <source>
        <dbReference type="PROSITE" id="PS50042"/>
    </source>
</evidence>
<dbReference type="SUPFAM" id="SSF51206">
    <property type="entry name" value="cAMP-binding domain-like"/>
    <property type="match status" value="1"/>
</dbReference>
<evidence type="ECO:0000313" key="3">
    <source>
        <dbReference type="Proteomes" id="UP000216035"/>
    </source>
</evidence>
<organism evidence="2 3">
    <name type="scientific">Flavobacterium aurantiibacter</name>
    <dbReference type="NCBI Taxonomy" id="2023067"/>
    <lineage>
        <taxon>Bacteria</taxon>
        <taxon>Pseudomonadati</taxon>
        <taxon>Bacteroidota</taxon>
        <taxon>Flavobacteriia</taxon>
        <taxon>Flavobacteriales</taxon>
        <taxon>Flavobacteriaceae</taxon>
        <taxon>Flavobacterium</taxon>
    </lineage>
</organism>
<feature type="domain" description="Cyclic nucleotide-binding" evidence="1">
    <location>
        <begin position="10"/>
        <end position="130"/>
    </location>
</feature>
<name>A0A256A4Q3_9FLAO</name>
<keyword evidence="3" id="KW-1185">Reference proteome</keyword>
<dbReference type="OrthoDB" id="663011at2"/>
<dbReference type="RefSeq" id="WP_094485107.1">
    <property type="nucleotide sequence ID" value="NZ_NOXX01000121.1"/>
</dbReference>
<dbReference type="Proteomes" id="UP000216035">
    <property type="component" value="Unassembled WGS sequence"/>
</dbReference>
<dbReference type="InterPro" id="IPR014710">
    <property type="entry name" value="RmlC-like_jellyroll"/>
</dbReference>
<dbReference type="InterPro" id="IPR000595">
    <property type="entry name" value="cNMP-bd_dom"/>
</dbReference>
<proteinExistence type="predicted"/>